<dbReference type="OrthoDB" id="8179976at2759"/>
<keyword evidence="1" id="KW-0732">Signal</keyword>
<name>A0A9N8PZD1_CHRIL</name>
<dbReference type="EMBL" id="LR824022">
    <property type="protein sequence ID" value="CAD0203620.1"/>
    <property type="molecule type" value="Genomic_DNA"/>
</dbReference>
<feature type="signal peptide" evidence="1">
    <location>
        <begin position="1"/>
        <end position="19"/>
    </location>
</feature>
<sequence length="186" mass="21170">MWKLFILCALSCSVVLVHALGNSLLGPGQWLVLNILQCDNPEQYELVMDGYRKKLNRTHDCFGFEVSSPAVFNTSYSISIDVYKKMDGGFKFYQTISDDCVCTFLMRHARENIERVLTMAGVDPPDCPIDPGFYTVENFVMDYTELPLNGVYGTYEVIVYLLLDEVKKCCIKGHLLFENNDDDGFL</sequence>
<dbReference type="Proteomes" id="UP001154114">
    <property type="component" value="Chromosome 19"/>
</dbReference>
<protein>
    <submittedName>
        <fullName evidence="2">Uncharacterized protein</fullName>
    </submittedName>
</protein>
<dbReference type="AlphaFoldDB" id="A0A9N8PZD1"/>
<gene>
    <name evidence="2" type="ORF">CINC_LOCUS5268</name>
</gene>
<keyword evidence="3" id="KW-1185">Reference proteome</keyword>
<feature type="chain" id="PRO_5040298951" evidence="1">
    <location>
        <begin position="20"/>
        <end position="186"/>
    </location>
</feature>
<organism evidence="2 3">
    <name type="scientific">Chrysodeixis includens</name>
    <name type="common">Soybean looper</name>
    <name type="synonym">Pseudoplusia includens</name>
    <dbReference type="NCBI Taxonomy" id="689277"/>
    <lineage>
        <taxon>Eukaryota</taxon>
        <taxon>Metazoa</taxon>
        <taxon>Ecdysozoa</taxon>
        <taxon>Arthropoda</taxon>
        <taxon>Hexapoda</taxon>
        <taxon>Insecta</taxon>
        <taxon>Pterygota</taxon>
        <taxon>Neoptera</taxon>
        <taxon>Endopterygota</taxon>
        <taxon>Lepidoptera</taxon>
        <taxon>Glossata</taxon>
        <taxon>Ditrysia</taxon>
        <taxon>Noctuoidea</taxon>
        <taxon>Noctuidae</taxon>
        <taxon>Plusiinae</taxon>
        <taxon>Chrysodeixis</taxon>
    </lineage>
</organism>
<evidence type="ECO:0000313" key="2">
    <source>
        <dbReference type="EMBL" id="CAD0203620.1"/>
    </source>
</evidence>
<accession>A0A9N8PZD1</accession>
<proteinExistence type="predicted"/>
<evidence type="ECO:0000256" key="1">
    <source>
        <dbReference type="SAM" id="SignalP"/>
    </source>
</evidence>
<reference evidence="2" key="1">
    <citation type="submission" date="2021-12" db="EMBL/GenBank/DDBJ databases">
        <authorList>
            <person name="King R."/>
        </authorList>
    </citation>
    <scope>NUCLEOTIDE SEQUENCE</scope>
</reference>
<evidence type="ECO:0000313" key="3">
    <source>
        <dbReference type="Proteomes" id="UP001154114"/>
    </source>
</evidence>